<keyword evidence="2" id="KW-1185">Reference proteome</keyword>
<dbReference type="Proteomes" id="UP000004221">
    <property type="component" value="Unassembled WGS sequence"/>
</dbReference>
<gene>
    <name evidence="1" type="ORF">NITHO_1790006</name>
</gene>
<proteinExistence type="predicted"/>
<reference evidence="1 2" key="1">
    <citation type="journal article" date="2012" name="ISME J.">
        <title>Nitrification expanded: discovery, physiology and genomics of a nitrite-oxidizing bacterium from the phylum Chloroflexi.</title>
        <authorList>
            <person name="Sorokin D.Y."/>
            <person name="Lucker S."/>
            <person name="Vejmelkova D."/>
            <person name="Kostrikina N.A."/>
            <person name="Kleerebezem R."/>
            <person name="Rijpstra W.I."/>
            <person name="Damste J.S."/>
            <person name="Le Paslier D."/>
            <person name="Muyzer G."/>
            <person name="Wagner M."/>
            <person name="van Loosdrecht M.C."/>
            <person name="Daims H."/>
        </authorList>
    </citation>
    <scope>NUCLEOTIDE SEQUENCE [LARGE SCALE GENOMIC DNA]</scope>
    <source>
        <strain evidence="2">none</strain>
    </source>
</reference>
<comment type="caution">
    <text evidence="1">The sequence shown here is derived from an EMBL/GenBank/DDBJ whole genome shotgun (WGS) entry which is preliminary data.</text>
</comment>
<name>I4EEE1_9BACT</name>
<dbReference type="RefSeq" id="WP_008475770.1">
    <property type="nucleotide sequence ID" value="NZ_CAGS01000089.1"/>
</dbReference>
<protein>
    <submittedName>
        <fullName evidence="1">Uncharacterized protein</fullName>
    </submittedName>
</protein>
<dbReference type="EMBL" id="CAGS01000089">
    <property type="protein sequence ID" value="CCF83053.1"/>
    <property type="molecule type" value="Genomic_DNA"/>
</dbReference>
<sequence>MKTRMIVTNRDLEAEGVVVLPKRLETSAIATGTAVQLLSQSHVGPGFFSPQVAVQRNVSPTIALDLF</sequence>
<evidence type="ECO:0000313" key="2">
    <source>
        <dbReference type="Proteomes" id="UP000004221"/>
    </source>
</evidence>
<evidence type="ECO:0000313" key="1">
    <source>
        <dbReference type="EMBL" id="CCF83053.1"/>
    </source>
</evidence>
<accession>I4EEE1</accession>
<dbReference type="AlphaFoldDB" id="I4EEE1"/>
<organism evidence="1 2">
    <name type="scientific">Nitrolancea hollandica Lb</name>
    <dbReference type="NCBI Taxonomy" id="1129897"/>
    <lineage>
        <taxon>Bacteria</taxon>
        <taxon>Pseudomonadati</taxon>
        <taxon>Thermomicrobiota</taxon>
        <taxon>Thermomicrobia</taxon>
        <taxon>Sphaerobacterales</taxon>
        <taxon>Sphaerobacterineae</taxon>
        <taxon>Sphaerobacteraceae</taxon>
        <taxon>Nitrolancea</taxon>
    </lineage>
</organism>